<comment type="similarity">
    <text evidence="7">Belongs to the chloroperoxidase family.</text>
</comment>
<name>A0A4S9XL68_AURPU</name>
<keyword evidence="4" id="KW-0479">Metal-binding</keyword>
<feature type="chain" id="PRO_5020217577" evidence="9">
    <location>
        <begin position="18"/>
        <end position="307"/>
    </location>
</feature>
<dbReference type="Pfam" id="PF01328">
    <property type="entry name" value="Peroxidase_2"/>
    <property type="match status" value="1"/>
</dbReference>
<keyword evidence="3" id="KW-0349">Heme</keyword>
<dbReference type="PANTHER" id="PTHR33577">
    <property type="entry name" value="STERIGMATOCYSTIN BIOSYNTHESIS PEROXIDASE STCC-RELATED"/>
    <property type="match status" value="1"/>
</dbReference>
<dbReference type="Proteomes" id="UP000310039">
    <property type="component" value="Unassembled WGS sequence"/>
</dbReference>
<dbReference type="GO" id="GO:0004601">
    <property type="term" value="F:peroxidase activity"/>
    <property type="evidence" value="ECO:0007669"/>
    <property type="project" value="UniProtKB-KW"/>
</dbReference>
<evidence type="ECO:0000256" key="3">
    <source>
        <dbReference type="ARBA" id="ARBA00022617"/>
    </source>
</evidence>
<protein>
    <submittedName>
        <fullName evidence="11">Cloroperoxidase</fullName>
    </submittedName>
</protein>
<organism evidence="11 12">
    <name type="scientific">Aureobasidium pullulans</name>
    <name type="common">Black yeast</name>
    <name type="synonym">Pullularia pullulans</name>
    <dbReference type="NCBI Taxonomy" id="5580"/>
    <lineage>
        <taxon>Eukaryota</taxon>
        <taxon>Fungi</taxon>
        <taxon>Dikarya</taxon>
        <taxon>Ascomycota</taxon>
        <taxon>Pezizomycotina</taxon>
        <taxon>Dothideomycetes</taxon>
        <taxon>Dothideomycetidae</taxon>
        <taxon>Dothideales</taxon>
        <taxon>Saccotheciaceae</taxon>
        <taxon>Aureobasidium</taxon>
    </lineage>
</organism>
<feature type="domain" description="Heme haloperoxidase family profile" evidence="10">
    <location>
        <begin position="30"/>
        <end position="261"/>
    </location>
</feature>
<dbReference type="SUPFAM" id="SSF47571">
    <property type="entry name" value="Cloroperoxidase"/>
    <property type="match status" value="1"/>
</dbReference>
<evidence type="ECO:0000256" key="6">
    <source>
        <dbReference type="ARBA" id="ARBA00023004"/>
    </source>
</evidence>
<gene>
    <name evidence="11" type="ORF">D6C84_07462</name>
</gene>
<comment type="caution">
    <text evidence="11">The sequence shown here is derived from an EMBL/GenBank/DDBJ whole genome shotgun (WGS) entry which is preliminary data.</text>
</comment>
<evidence type="ECO:0000256" key="1">
    <source>
        <dbReference type="ARBA" id="ARBA00001970"/>
    </source>
</evidence>
<keyword evidence="9" id="KW-0732">Signal</keyword>
<evidence type="ECO:0000256" key="5">
    <source>
        <dbReference type="ARBA" id="ARBA00023002"/>
    </source>
</evidence>
<evidence type="ECO:0000256" key="2">
    <source>
        <dbReference type="ARBA" id="ARBA00022559"/>
    </source>
</evidence>
<accession>A0A4S9XL68</accession>
<dbReference type="GO" id="GO:0046872">
    <property type="term" value="F:metal ion binding"/>
    <property type="evidence" value="ECO:0007669"/>
    <property type="project" value="UniProtKB-KW"/>
</dbReference>
<proteinExistence type="inferred from homology"/>
<sequence>MKFTIAATTLSFALASAFPQKNAQVAMPDDIHAWHPAGINDLRGPCPMMNTLANHGFIPRNGGNITKQNAIKGLADGLNFDAALASLMWDQAIIANPEPNATFFTLCATPSSLPKPKTKRRKMNTDEDGSEHLNQHNVLEHDASLSRMDAYYGNNHVFNPEAFATSTRYWTDETLTANMLANSKLARMIESRAFNPNYTFTANNEQFSLGEVAAPFIAFGNTTSVTVPRDLVLYFFEHERLPHELGWSKKNETMTLKDILNVVSSIRNATSLLTPESASNQTADGESHGIPEGAQVARRSLHLPGGV</sequence>
<dbReference type="PANTHER" id="PTHR33577:SF7">
    <property type="entry name" value="HEME HALOPEROXIDASE FAMILY PROFILE DOMAIN-CONTAINING PROTEIN"/>
    <property type="match status" value="1"/>
</dbReference>
<dbReference type="Gene3D" id="1.10.489.10">
    <property type="entry name" value="Chloroperoxidase-like"/>
    <property type="match status" value="1"/>
</dbReference>
<evidence type="ECO:0000313" key="12">
    <source>
        <dbReference type="Proteomes" id="UP000310039"/>
    </source>
</evidence>
<feature type="signal peptide" evidence="9">
    <location>
        <begin position="1"/>
        <end position="17"/>
    </location>
</feature>
<evidence type="ECO:0000256" key="8">
    <source>
        <dbReference type="SAM" id="MobiDB-lite"/>
    </source>
</evidence>
<reference evidence="11 12" key="1">
    <citation type="submission" date="2018-10" db="EMBL/GenBank/DDBJ databases">
        <title>Fifty Aureobasidium pullulans genomes reveal a recombining polyextremotolerant generalist.</title>
        <authorList>
            <person name="Gostincar C."/>
            <person name="Turk M."/>
            <person name="Zajc J."/>
            <person name="Gunde-Cimerman N."/>
        </authorList>
    </citation>
    <scope>NUCLEOTIDE SEQUENCE [LARGE SCALE GENOMIC DNA]</scope>
    <source>
        <strain evidence="11 12">EXF-3403</strain>
    </source>
</reference>
<dbReference type="PROSITE" id="PS51405">
    <property type="entry name" value="HEME_HALOPEROXIDASE"/>
    <property type="match status" value="1"/>
</dbReference>
<feature type="region of interest" description="Disordered" evidence="8">
    <location>
        <begin position="114"/>
        <end position="135"/>
    </location>
</feature>
<dbReference type="EMBL" id="QZBT01000129">
    <property type="protein sequence ID" value="THZ80419.1"/>
    <property type="molecule type" value="Genomic_DNA"/>
</dbReference>
<evidence type="ECO:0000313" key="11">
    <source>
        <dbReference type="EMBL" id="THZ80419.1"/>
    </source>
</evidence>
<keyword evidence="6" id="KW-0408">Iron</keyword>
<dbReference type="AlphaFoldDB" id="A0A4S9XL68"/>
<dbReference type="InterPro" id="IPR000028">
    <property type="entry name" value="Chloroperoxidase"/>
</dbReference>
<evidence type="ECO:0000256" key="7">
    <source>
        <dbReference type="ARBA" id="ARBA00025795"/>
    </source>
</evidence>
<evidence type="ECO:0000256" key="9">
    <source>
        <dbReference type="SAM" id="SignalP"/>
    </source>
</evidence>
<keyword evidence="2 11" id="KW-0575">Peroxidase</keyword>
<comment type="cofactor">
    <cofactor evidence="1">
        <name>heme b</name>
        <dbReference type="ChEBI" id="CHEBI:60344"/>
    </cofactor>
</comment>
<dbReference type="InterPro" id="IPR036851">
    <property type="entry name" value="Chloroperoxidase-like_sf"/>
</dbReference>
<evidence type="ECO:0000256" key="4">
    <source>
        <dbReference type="ARBA" id="ARBA00022723"/>
    </source>
</evidence>
<evidence type="ECO:0000259" key="10">
    <source>
        <dbReference type="PROSITE" id="PS51405"/>
    </source>
</evidence>
<keyword evidence="5" id="KW-0560">Oxidoreductase</keyword>